<dbReference type="Gene3D" id="1.10.1470.10">
    <property type="entry name" value="YjbJ"/>
    <property type="match status" value="1"/>
</dbReference>
<sequence>MSIEDRIDATVKNLEGKGQEMMGELTGNPQDREEGRAKQAEAETQHAVENIKDDIKQAID</sequence>
<reference evidence="4 5" key="1">
    <citation type="journal article" date="2008" name="Proc. Natl. Acad. Sci. U.S.A.">
        <title>Niche adaptation and genome expansion in the chlorophyll d-producing cyanobacterium Acaryochloris marina.</title>
        <authorList>
            <person name="Swingley W.D."/>
            <person name="Chen M."/>
            <person name="Cheung P.C."/>
            <person name="Conrad A.L."/>
            <person name="Dejesa L.C."/>
            <person name="Hao J."/>
            <person name="Honchak B.M."/>
            <person name="Karbach L.E."/>
            <person name="Kurdoglu A."/>
            <person name="Lahiri S."/>
            <person name="Mastrian S.D."/>
            <person name="Miyashita H."/>
            <person name="Page L."/>
            <person name="Ramakrishna P."/>
            <person name="Satoh S."/>
            <person name="Sattley W.M."/>
            <person name="Shimada Y."/>
            <person name="Taylor H.L."/>
            <person name="Tomo T."/>
            <person name="Tsuchiya T."/>
            <person name="Wang Z.T."/>
            <person name="Raymond J."/>
            <person name="Mimuro M."/>
            <person name="Blankenship R.E."/>
            <person name="Touchman J.W."/>
        </authorList>
    </citation>
    <scope>NUCLEOTIDE SEQUENCE [LARGE SCALE GENOMIC DNA]</scope>
    <source>
        <strain evidence="5">MBIC 11017</strain>
    </source>
</reference>
<dbReference type="InterPro" id="IPR036629">
    <property type="entry name" value="YjbJ_sf"/>
</dbReference>
<evidence type="ECO:0000256" key="2">
    <source>
        <dbReference type="SAM" id="MobiDB-lite"/>
    </source>
</evidence>
<dbReference type="HOGENOM" id="CLU_135567_1_0_3"/>
<evidence type="ECO:0000256" key="1">
    <source>
        <dbReference type="ARBA" id="ARBA00009129"/>
    </source>
</evidence>
<dbReference type="eggNOG" id="COG3237">
    <property type="taxonomic scope" value="Bacteria"/>
</dbReference>
<organism evidence="4 5">
    <name type="scientific">Acaryochloris marina (strain MBIC 11017)</name>
    <dbReference type="NCBI Taxonomy" id="329726"/>
    <lineage>
        <taxon>Bacteria</taxon>
        <taxon>Bacillati</taxon>
        <taxon>Cyanobacteriota</taxon>
        <taxon>Cyanophyceae</taxon>
        <taxon>Acaryochloridales</taxon>
        <taxon>Acaryochloridaceae</taxon>
        <taxon>Acaryochloris</taxon>
    </lineage>
</organism>
<dbReference type="AlphaFoldDB" id="B0C5W1"/>
<gene>
    <name evidence="4" type="ordered locus">AM1_5005</name>
</gene>
<dbReference type="OrthoDB" id="465089at2"/>
<dbReference type="Proteomes" id="UP000000268">
    <property type="component" value="Chromosome"/>
</dbReference>
<dbReference type="KEGG" id="amr:AM1_5005"/>
<feature type="domain" description="CsbD-like" evidence="3">
    <location>
        <begin position="5"/>
        <end position="56"/>
    </location>
</feature>
<dbReference type="STRING" id="329726.AM1_5005"/>
<comment type="similarity">
    <text evidence="1">Belongs to the UPF0337 (CsbD) family.</text>
</comment>
<evidence type="ECO:0000313" key="5">
    <source>
        <dbReference type="Proteomes" id="UP000000268"/>
    </source>
</evidence>
<accession>B0C5W1</accession>
<dbReference type="RefSeq" id="WP_010481357.1">
    <property type="nucleotide sequence ID" value="NC_009925.1"/>
</dbReference>
<dbReference type="EMBL" id="CP000828">
    <property type="protein sequence ID" value="ABW29973.1"/>
    <property type="molecule type" value="Genomic_DNA"/>
</dbReference>
<name>B0C5W1_ACAM1</name>
<evidence type="ECO:0000313" key="4">
    <source>
        <dbReference type="EMBL" id="ABW29973.1"/>
    </source>
</evidence>
<keyword evidence="5" id="KW-1185">Reference proteome</keyword>
<proteinExistence type="inferred from homology"/>
<feature type="region of interest" description="Disordered" evidence="2">
    <location>
        <begin position="15"/>
        <end position="60"/>
    </location>
</feature>
<feature type="compositionally biased region" description="Basic and acidic residues" evidence="2">
    <location>
        <begin position="30"/>
        <end position="60"/>
    </location>
</feature>
<protein>
    <submittedName>
        <fullName evidence="4">Conserved domain protein</fullName>
    </submittedName>
</protein>
<dbReference type="SUPFAM" id="SSF69047">
    <property type="entry name" value="Hypothetical protein YjbJ"/>
    <property type="match status" value="1"/>
</dbReference>
<evidence type="ECO:0000259" key="3">
    <source>
        <dbReference type="Pfam" id="PF05532"/>
    </source>
</evidence>
<dbReference type="InterPro" id="IPR008462">
    <property type="entry name" value="CsbD"/>
</dbReference>
<dbReference type="Pfam" id="PF05532">
    <property type="entry name" value="CsbD"/>
    <property type="match status" value="1"/>
</dbReference>